<dbReference type="EMBL" id="NEVS01000004">
    <property type="protein sequence ID" value="OZI60006.1"/>
    <property type="molecule type" value="Genomic_DNA"/>
</dbReference>
<feature type="region of interest" description="Disordered" evidence="7">
    <location>
        <begin position="684"/>
        <end position="705"/>
    </location>
</feature>
<name>A0A261UDL3_9BORD</name>
<comment type="caution">
    <text evidence="11">The sequence shown here is derived from an EMBL/GenBank/DDBJ whole genome shotgun (WGS) entry which is preliminary data.</text>
</comment>
<dbReference type="Pfam" id="PF13515">
    <property type="entry name" value="FUSC_2"/>
    <property type="match status" value="1"/>
</dbReference>
<dbReference type="PANTHER" id="PTHR30509">
    <property type="entry name" value="P-HYDROXYBENZOIC ACID EFFLUX PUMP SUBUNIT-RELATED"/>
    <property type="match status" value="1"/>
</dbReference>
<feature type="transmembrane region" description="Helical" evidence="8">
    <location>
        <begin position="512"/>
        <end position="531"/>
    </location>
</feature>
<comment type="subcellular location">
    <subcellularLocation>
        <location evidence="1">Cell membrane</location>
        <topology evidence="1">Multi-pass membrane protein</topology>
    </subcellularLocation>
</comment>
<dbReference type="Proteomes" id="UP000215767">
    <property type="component" value="Unassembled WGS sequence"/>
</dbReference>
<evidence type="ECO:0000256" key="3">
    <source>
        <dbReference type="ARBA" id="ARBA00022692"/>
    </source>
</evidence>
<dbReference type="InterPro" id="IPR049453">
    <property type="entry name" value="Memb_transporter_dom"/>
</dbReference>
<feature type="transmembrane region" description="Helical" evidence="8">
    <location>
        <begin position="599"/>
        <end position="617"/>
    </location>
</feature>
<dbReference type="PANTHER" id="PTHR30509:SF9">
    <property type="entry name" value="MULTIDRUG RESISTANCE PROTEIN MDTO"/>
    <property type="match status" value="1"/>
</dbReference>
<evidence type="ECO:0000259" key="10">
    <source>
        <dbReference type="Pfam" id="PF13515"/>
    </source>
</evidence>
<feature type="transmembrane region" description="Helical" evidence="8">
    <location>
        <begin position="20"/>
        <end position="37"/>
    </location>
</feature>
<sequence>MPAAKTIARFLQGQHAFTALRTLLGVVLPAGYALALFDNMDLAIGLALGAFCTSLVDIPEPLSSKPWRMLAATLVLVLAGAAISVTIDFPLAAWLTLLAIAFCAGLGAAYGVPGTLMGLCALLGADLMMAQHDANGALWPFLAWMGYGGLWYTAFSTAACVLLPRQIARRAVGESLMAAAAHLRRRADCFVPGIPLDQCYRRLADAQSAAIDAQKVARDVVLGSLAVRRGRDARQVHLFNMLTGAIDIHDISLALHGDFAALRSGGMDNRAARQLHDVIIEMAQWIEDLVPRYVTGRTVGRPFTANLDGRGIDTDSARAFKARLALLVQTLTRLAGEADASAHAGKADGPATTGSSWDADIDLSVRTWQDARKTPSPWQVLRESPAAVRYAARLAAAIAVGTLVAKWIGGHGTWVILTIMIVMSPTFGANQQRSRQRVAGTLLGCLATAVLLWCGVQAPWMLATLIIACYGVCFALARPTTYVTSVFFGTIALLMLYHLLVPGWSMIEQRGVDTLIGGAIGALAAFVFPAWERQGLAGKLAAARRDCRRYAVVVFADDFDMSRYRVARRAALESVRALTAAHQRMEQEPPAKQLFTAEIAMWLTACNLMIAALAALGQWRRANRGAPLPATYRHGAELVDRALDGALFTNPAGDDGALARLPGDAREAPSLPALPPLISAARSMQRANTRLAAALPPPGPRPSRA</sequence>
<feature type="domain" description="Integral membrane bound transporter" evidence="10">
    <location>
        <begin position="407"/>
        <end position="523"/>
    </location>
</feature>
<evidence type="ECO:0000256" key="2">
    <source>
        <dbReference type="ARBA" id="ARBA00022475"/>
    </source>
</evidence>
<comment type="similarity">
    <text evidence="6">Belongs to the YccS/YhfK family.</text>
</comment>
<keyword evidence="4 8" id="KW-1133">Transmembrane helix</keyword>
<feature type="transmembrane region" description="Helical" evidence="8">
    <location>
        <begin position="137"/>
        <end position="163"/>
    </location>
</feature>
<proteinExistence type="inferred from homology"/>
<feature type="transmembrane region" description="Helical" evidence="8">
    <location>
        <begin position="414"/>
        <end position="430"/>
    </location>
</feature>
<dbReference type="AlphaFoldDB" id="A0A261UDL3"/>
<evidence type="ECO:0000256" key="6">
    <source>
        <dbReference type="ARBA" id="ARBA00043993"/>
    </source>
</evidence>
<evidence type="ECO:0000256" key="8">
    <source>
        <dbReference type="SAM" id="Phobius"/>
    </source>
</evidence>
<dbReference type="Pfam" id="PF12805">
    <property type="entry name" value="FUSC-like"/>
    <property type="match status" value="1"/>
</dbReference>
<keyword evidence="5 8" id="KW-0472">Membrane</keyword>
<dbReference type="InterPro" id="IPR032692">
    <property type="entry name" value="YccS_N"/>
</dbReference>
<keyword evidence="3 8" id="KW-0812">Transmembrane</keyword>
<feature type="domain" description="Integral membrane protein YccS N-terminal" evidence="9">
    <location>
        <begin position="69"/>
        <end position="279"/>
    </location>
</feature>
<evidence type="ECO:0000313" key="11">
    <source>
        <dbReference type="EMBL" id="OZI60006.1"/>
    </source>
</evidence>
<feature type="transmembrane region" description="Helical" evidence="8">
    <location>
        <begin position="67"/>
        <end position="87"/>
    </location>
</feature>
<keyword evidence="12" id="KW-1185">Reference proteome</keyword>
<protein>
    <submittedName>
        <fullName evidence="11">Uncharacterized protein</fullName>
    </submittedName>
</protein>
<keyword evidence="2" id="KW-1003">Cell membrane</keyword>
<evidence type="ECO:0000259" key="9">
    <source>
        <dbReference type="Pfam" id="PF12805"/>
    </source>
</evidence>
<dbReference type="OrthoDB" id="8670769at2"/>
<organism evidence="11 12">
    <name type="scientific">Bordetella genomosp. 11</name>
    <dbReference type="NCBI Taxonomy" id="1416808"/>
    <lineage>
        <taxon>Bacteria</taxon>
        <taxon>Pseudomonadati</taxon>
        <taxon>Pseudomonadota</taxon>
        <taxon>Betaproteobacteria</taxon>
        <taxon>Burkholderiales</taxon>
        <taxon>Alcaligenaceae</taxon>
        <taxon>Bordetella</taxon>
    </lineage>
</organism>
<dbReference type="GO" id="GO:0005886">
    <property type="term" value="C:plasma membrane"/>
    <property type="evidence" value="ECO:0007669"/>
    <property type="project" value="UniProtKB-SubCell"/>
</dbReference>
<evidence type="ECO:0000256" key="1">
    <source>
        <dbReference type="ARBA" id="ARBA00004651"/>
    </source>
</evidence>
<feature type="transmembrane region" description="Helical" evidence="8">
    <location>
        <begin position="442"/>
        <end position="468"/>
    </location>
</feature>
<feature type="transmembrane region" description="Helical" evidence="8">
    <location>
        <begin position="480"/>
        <end position="500"/>
    </location>
</feature>
<evidence type="ECO:0000313" key="12">
    <source>
        <dbReference type="Proteomes" id="UP000215767"/>
    </source>
</evidence>
<evidence type="ECO:0000256" key="4">
    <source>
        <dbReference type="ARBA" id="ARBA00022989"/>
    </source>
</evidence>
<reference evidence="12" key="1">
    <citation type="submission" date="2017-05" db="EMBL/GenBank/DDBJ databases">
        <title>Complete and WGS of Bordetella genogroups.</title>
        <authorList>
            <person name="Spilker T."/>
            <person name="Lipuma J."/>
        </authorList>
    </citation>
    <scope>NUCLEOTIDE SEQUENCE [LARGE SCALE GENOMIC DNA]</scope>
    <source>
        <strain evidence="12">AU8856</strain>
    </source>
</reference>
<accession>A0A261UDL3</accession>
<dbReference type="RefSeq" id="WP_094841427.1">
    <property type="nucleotide sequence ID" value="NZ_NEVS01000004.1"/>
</dbReference>
<evidence type="ECO:0000256" key="7">
    <source>
        <dbReference type="SAM" id="MobiDB-lite"/>
    </source>
</evidence>
<feature type="transmembrane region" description="Helical" evidence="8">
    <location>
        <begin position="390"/>
        <end position="408"/>
    </location>
</feature>
<gene>
    <name evidence="11" type="ORF">CAL28_11040</name>
</gene>
<feature type="transmembrane region" description="Helical" evidence="8">
    <location>
        <begin position="94"/>
        <end position="125"/>
    </location>
</feature>
<evidence type="ECO:0000256" key="5">
    <source>
        <dbReference type="ARBA" id="ARBA00023136"/>
    </source>
</evidence>
<feature type="compositionally biased region" description="Pro residues" evidence="7">
    <location>
        <begin position="695"/>
        <end position="705"/>
    </location>
</feature>